<name>A0A976UAE1_9CAUD</name>
<protein>
    <submittedName>
        <fullName evidence="1">Transcription regulator</fullName>
    </submittedName>
</protein>
<proteinExistence type="predicted"/>
<reference evidence="1 2" key="1">
    <citation type="submission" date="2022-05" db="EMBL/GenBank/DDBJ databases">
        <title>Diverse viruses of marine archaea discovered using metagenomics.</title>
        <authorList>
            <person name="Zhou Y."/>
        </authorList>
    </citation>
    <scope>NUCLEOTIDE SEQUENCE [LARGE SCALE GENOMIC DNA]</scope>
    <source>
        <strain evidence="1">YSH_1032793</strain>
    </source>
</reference>
<organism evidence="1 2">
    <name type="scientific">Nitrososphaeria virus YSH_1032793</name>
    <dbReference type="NCBI Taxonomy" id="3071320"/>
    <lineage>
        <taxon>Viruses</taxon>
        <taxon>Duplodnaviria</taxon>
        <taxon>Heunggongvirae</taxon>
        <taxon>Uroviricota</taxon>
        <taxon>Caudoviricetes</taxon>
        <taxon>Juravirales</taxon>
        <taxon>Yanlukaviridae</taxon>
        <taxon>Sweetvirus</taxon>
        <taxon>Sweetvirus yangshanense</taxon>
    </lineage>
</organism>
<sequence>MEETIQEFIQDTKNLRLKDVKVTQGLTRKERLQYRNEKILQDLAVGKSRQSLAEEYRITESMLSRIVTSAEEEAQDWYRELTKQHAIALHNINLKKYLQCIIDLENRRKTIDPEDDRLYKEYTEGIAKLRKDYDSLIADGALFRKVKDLEEMIEE</sequence>
<evidence type="ECO:0000313" key="1">
    <source>
        <dbReference type="EMBL" id="UVF62254.1"/>
    </source>
</evidence>
<dbReference type="Proteomes" id="UP001156951">
    <property type="component" value="Segment"/>
</dbReference>
<dbReference type="EMBL" id="ON649698">
    <property type="protein sequence ID" value="UVF62254.1"/>
    <property type="molecule type" value="Genomic_DNA"/>
</dbReference>
<accession>A0A976UAE1</accession>
<evidence type="ECO:0000313" key="2">
    <source>
        <dbReference type="Proteomes" id="UP001156951"/>
    </source>
</evidence>
<keyword evidence="2" id="KW-1185">Reference proteome</keyword>